<evidence type="ECO:0000313" key="2">
    <source>
        <dbReference type="EMBL" id="SNR92594.1"/>
    </source>
</evidence>
<keyword evidence="3" id="KW-1185">Reference proteome</keyword>
<dbReference type="InterPro" id="IPR049492">
    <property type="entry name" value="BD-FAE-like_dom"/>
</dbReference>
<proteinExistence type="predicted"/>
<sequence>MILNRIKYFLIVALLLLSQSLVLMAQKNSSDVNYMTVNDFPYSIKTDSYARERLKVDVYYPQTLKNCPVVVWFHGGGLTSGHKGLPIELKKKGLVVIGVNYRLLPNVTIDSCLDDAAEAVAWAFRHAKEYNEDCRKTFVTGHSAGGYLTMMVGLNKALLGKYGIDADSIRGLIPFSGQTISHFSYREMHGRGALQPLVDEYAPLYWVRNLVPPMVLITGDRNMELFGRYEENAYLWRMLKLCGHKESYLYELGGHDHGAMTQPAFHILLDNINRILDRK</sequence>
<dbReference type="RefSeq" id="WP_089366530.1">
    <property type="nucleotide sequence ID" value="NZ_CP023863.1"/>
</dbReference>
<dbReference type="EMBL" id="FZNZ01000020">
    <property type="protein sequence ID" value="SNR92594.1"/>
    <property type="molecule type" value="Genomic_DNA"/>
</dbReference>
<dbReference type="Gene3D" id="3.40.50.1820">
    <property type="entry name" value="alpha/beta hydrolase"/>
    <property type="match status" value="1"/>
</dbReference>
<dbReference type="OrthoDB" id="9777975at2"/>
<evidence type="ECO:0000313" key="3">
    <source>
        <dbReference type="Proteomes" id="UP000198427"/>
    </source>
</evidence>
<dbReference type="PANTHER" id="PTHR48081:SF9">
    <property type="entry name" value="CARBOXYLESTERASE"/>
    <property type="match status" value="1"/>
</dbReference>
<comment type="caution">
    <text evidence="2">The sequence shown here is derived from an EMBL/GenBank/DDBJ whole genome shotgun (WGS) entry which is preliminary data.</text>
</comment>
<keyword evidence="1" id="KW-0378">Hydrolase</keyword>
<dbReference type="InterPro" id="IPR029058">
    <property type="entry name" value="AB_hydrolase_fold"/>
</dbReference>
<accession>A0A2K9H648</accession>
<protein>
    <submittedName>
        <fullName evidence="2">Acetyl esterase/lipase</fullName>
    </submittedName>
</protein>
<dbReference type="Proteomes" id="UP000198427">
    <property type="component" value="Unassembled WGS sequence"/>
</dbReference>
<dbReference type="KEGG" id="pje:CRM71_01295"/>
<dbReference type="GeneID" id="94028076"/>
<gene>
    <name evidence="2" type="ORF">SAMN06265364_1205</name>
</gene>
<dbReference type="AlphaFoldDB" id="A0A2K9H648"/>
<dbReference type="PANTHER" id="PTHR48081">
    <property type="entry name" value="AB HYDROLASE SUPERFAMILY PROTEIN C4A8.06C"/>
    <property type="match status" value="1"/>
</dbReference>
<dbReference type="Pfam" id="PF20434">
    <property type="entry name" value="BD-FAE"/>
    <property type="match status" value="1"/>
</dbReference>
<dbReference type="InterPro" id="IPR050300">
    <property type="entry name" value="GDXG_lipolytic_enzyme"/>
</dbReference>
<reference evidence="2 3" key="1">
    <citation type="submission" date="2017-06" db="EMBL/GenBank/DDBJ databases">
        <authorList>
            <person name="Varghese N."/>
            <person name="Submissions S."/>
        </authorList>
    </citation>
    <scope>NUCLEOTIDE SEQUENCE [LARGE SCALE GENOMIC DNA]</scope>
    <source>
        <strain evidence="2 3">DSM 26989</strain>
    </source>
</reference>
<name>A0A2K9H648_9BACT</name>
<evidence type="ECO:0000256" key="1">
    <source>
        <dbReference type="ARBA" id="ARBA00022801"/>
    </source>
</evidence>
<organism evidence="2 3">
    <name type="scientific">Prevotella jejuni</name>
    <dbReference type="NCBI Taxonomy" id="1177574"/>
    <lineage>
        <taxon>Bacteria</taxon>
        <taxon>Pseudomonadati</taxon>
        <taxon>Bacteroidota</taxon>
        <taxon>Bacteroidia</taxon>
        <taxon>Bacteroidales</taxon>
        <taxon>Prevotellaceae</taxon>
        <taxon>Prevotella</taxon>
    </lineage>
</organism>
<dbReference type="GO" id="GO:0016787">
    <property type="term" value="F:hydrolase activity"/>
    <property type="evidence" value="ECO:0007669"/>
    <property type="project" value="UniProtKB-KW"/>
</dbReference>
<dbReference type="SUPFAM" id="SSF53474">
    <property type="entry name" value="alpha/beta-Hydrolases"/>
    <property type="match status" value="1"/>
</dbReference>